<sequence length="168" mass="19058">MKSEIPFELQKIAQIIDALGLRLFLIGARALIVHGVDIGRETSDWDLTINSSVKELRETLTHALRNAGFNVQWRSWGLAVDDGIHVDINYAPLTLDEEFERRAKKVWKNVFLPSLEDLVILKLMGRKKDIADAKRIASTKKLDYDYLKRRAEQAGLSSELKKLSGLSV</sequence>
<protein>
    <recommendedName>
        <fullName evidence="1">DUF6036 domain-containing protein</fullName>
    </recommendedName>
</protein>
<evidence type="ECO:0000313" key="2">
    <source>
        <dbReference type="EMBL" id="PSN82440.1"/>
    </source>
</evidence>
<evidence type="ECO:0000259" key="1">
    <source>
        <dbReference type="Pfam" id="PF19502"/>
    </source>
</evidence>
<organism evidence="2 3">
    <name type="scientific">Candidatus Marsarchaeota G1 archaeon OSP_D</name>
    <dbReference type="NCBI Taxonomy" id="1978155"/>
    <lineage>
        <taxon>Archaea</taxon>
        <taxon>Candidatus Marsarchaeota</taxon>
        <taxon>Candidatus Marsarchaeota group 1</taxon>
    </lineage>
</organism>
<dbReference type="InterPro" id="IPR045792">
    <property type="entry name" value="DUF6036"/>
</dbReference>
<proteinExistence type="predicted"/>
<comment type="caution">
    <text evidence="2">The sequence shown here is derived from an EMBL/GenBank/DDBJ whole genome shotgun (WGS) entry which is preliminary data.</text>
</comment>
<name>A0A2R6A7S9_9ARCH</name>
<dbReference type="AlphaFoldDB" id="A0A2R6A7S9"/>
<gene>
    <name evidence="2" type="ORF">B9Q01_08040</name>
</gene>
<dbReference type="Proteomes" id="UP000240880">
    <property type="component" value="Unassembled WGS sequence"/>
</dbReference>
<dbReference type="Gene3D" id="3.30.460.40">
    <property type="match status" value="1"/>
</dbReference>
<accession>A0A2R6A7S9</accession>
<dbReference type="InterPro" id="IPR043519">
    <property type="entry name" value="NT_sf"/>
</dbReference>
<evidence type="ECO:0000313" key="3">
    <source>
        <dbReference type="Proteomes" id="UP000240880"/>
    </source>
</evidence>
<dbReference type="EMBL" id="NEXC01000074">
    <property type="protein sequence ID" value="PSN82440.1"/>
    <property type="molecule type" value="Genomic_DNA"/>
</dbReference>
<feature type="domain" description="DUF6036" evidence="1">
    <location>
        <begin position="20"/>
        <end position="152"/>
    </location>
</feature>
<dbReference type="SUPFAM" id="SSF81301">
    <property type="entry name" value="Nucleotidyltransferase"/>
    <property type="match status" value="1"/>
</dbReference>
<reference evidence="2 3" key="1">
    <citation type="submission" date="2017-04" db="EMBL/GenBank/DDBJ databases">
        <title>Novel microbial lineages endemic to geothermal iron-oxide mats fill important gaps in the evolutionary history of Archaea.</title>
        <authorList>
            <person name="Jay Z.J."/>
            <person name="Beam J.P."/>
            <person name="Dlakic M."/>
            <person name="Rusch D.B."/>
            <person name="Kozubal M.A."/>
            <person name="Inskeep W.P."/>
        </authorList>
    </citation>
    <scope>NUCLEOTIDE SEQUENCE [LARGE SCALE GENOMIC DNA]</scope>
    <source>
        <strain evidence="2">OSP_D</strain>
    </source>
</reference>
<dbReference type="Pfam" id="PF19502">
    <property type="entry name" value="DUF6036"/>
    <property type="match status" value="1"/>
</dbReference>